<dbReference type="Gene3D" id="3.40.50.10140">
    <property type="entry name" value="Toll/interleukin-1 receptor homology (TIR) domain"/>
    <property type="match status" value="1"/>
</dbReference>
<proteinExistence type="predicted"/>
<dbReference type="Proteomes" id="UP000301751">
    <property type="component" value="Unassembled WGS sequence"/>
</dbReference>
<sequence>MMRTPIQRPPPAMPFDLHAFISYAHIDNEPLEPGQPGWVSRFHAVLKTRLSQRLGEPARLWRDDKLRGDDVFGDEIRAQLPRAALLVSILSPRYVRSDWCTAEVAGFAAAAGATQVQNKTRVVKVLKTPLAPGDRVPPVFERSLGHPFYKDEGARQVEIDPAFGDDARQEFLRRVSDLAVEMADNLRALAEAAPAAAAPAASGQVVFVAECGRDLQAVRAQLVTDLRLHGHTVLPAQQLPLSEDLLRAELATLLARATLAVHLVGSSAGPVPDGPTGQPLVALQNTLAAAAAQARGLRRILWLAPGAQGERPEQQAWLDALQTDADLQRGADLLRGEPEALKSAVHQALQALQQPVAAPTPASGSGPRVHLLMTEADRAAVVPLVKALRGLGLAVSVPVFAGDAAELRQRNAQLVADSRAVLVVYGAGDEAWKFHQVSDLQKQAAIAGRGPSRWLALLPPVTPDKELEQALADPATLDLLAGVPAAALAPLQAALGVAVPGAQA</sequence>
<comment type="caution">
    <text evidence="1">The sequence shown here is derived from an EMBL/GenBank/DDBJ whole genome shotgun (WGS) entry which is preliminary data.</text>
</comment>
<keyword evidence="2" id="KW-1185">Reference proteome</keyword>
<gene>
    <name evidence="1" type="ORF">AQPW35_53440</name>
</gene>
<evidence type="ECO:0000313" key="1">
    <source>
        <dbReference type="EMBL" id="GCL66263.1"/>
    </source>
</evidence>
<reference evidence="2" key="1">
    <citation type="submission" date="2019-03" db="EMBL/GenBank/DDBJ databases">
        <title>Aquabacterium pictum sp.nov., the first bacteriochlorophyll a-containing freshwater bacterium in the genus Aquabacterium of the class Betaproteobacteria.</title>
        <authorList>
            <person name="Hirose S."/>
            <person name="Tank M."/>
            <person name="Hara E."/>
            <person name="Tamaki H."/>
            <person name="Takaichi S."/>
            <person name="Haruta S."/>
            <person name="Hanada S."/>
        </authorList>
    </citation>
    <scope>NUCLEOTIDE SEQUENCE [LARGE SCALE GENOMIC DNA]</scope>
    <source>
        <strain evidence="2">W35</strain>
    </source>
</reference>
<organism evidence="1 2">
    <name type="scientific">Pseudaquabacterium pictum</name>
    <dbReference type="NCBI Taxonomy" id="2315236"/>
    <lineage>
        <taxon>Bacteria</taxon>
        <taxon>Pseudomonadati</taxon>
        <taxon>Pseudomonadota</taxon>
        <taxon>Betaproteobacteria</taxon>
        <taxon>Burkholderiales</taxon>
        <taxon>Sphaerotilaceae</taxon>
        <taxon>Pseudaquabacterium</taxon>
    </lineage>
</organism>
<accession>A0A480AY29</accession>
<name>A0A480AY29_9BURK</name>
<dbReference type="SUPFAM" id="SSF52200">
    <property type="entry name" value="Toll/Interleukin receptor TIR domain"/>
    <property type="match status" value="1"/>
</dbReference>
<dbReference type="EMBL" id="BJCL01000030">
    <property type="protein sequence ID" value="GCL66263.1"/>
    <property type="molecule type" value="Genomic_DNA"/>
</dbReference>
<dbReference type="AlphaFoldDB" id="A0A480AY29"/>
<dbReference type="InterPro" id="IPR035897">
    <property type="entry name" value="Toll_tir_struct_dom_sf"/>
</dbReference>
<protein>
    <submittedName>
        <fullName evidence="1">Uncharacterized protein</fullName>
    </submittedName>
</protein>
<evidence type="ECO:0000313" key="2">
    <source>
        <dbReference type="Proteomes" id="UP000301751"/>
    </source>
</evidence>